<name>A0ABT8EEP0_9BURK</name>
<dbReference type="CDD" id="cd08878">
    <property type="entry name" value="RHO_alpha_C_DMO-like"/>
    <property type="match status" value="1"/>
</dbReference>
<dbReference type="Proteomes" id="UP001168613">
    <property type="component" value="Unassembled WGS sequence"/>
</dbReference>
<evidence type="ECO:0000313" key="7">
    <source>
        <dbReference type="EMBL" id="MDN4119725.1"/>
    </source>
</evidence>
<dbReference type="PROSITE" id="PS51296">
    <property type="entry name" value="RIESKE"/>
    <property type="match status" value="1"/>
</dbReference>
<dbReference type="Pfam" id="PF19112">
    <property type="entry name" value="VanA_C"/>
    <property type="match status" value="1"/>
</dbReference>
<dbReference type="EMBL" id="JAJHNU010000001">
    <property type="protein sequence ID" value="MDN4119725.1"/>
    <property type="molecule type" value="Genomic_DNA"/>
</dbReference>
<organism evidence="7 8">
    <name type="scientific">Alcaligenes endophyticus</name>
    <dbReference type="NCBI Taxonomy" id="1929088"/>
    <lineage>
        <taxon>Bacteria</taxon>
        <taxon>Pseudomonadati</taxon>
        <taxon>Pseudomonadota</taxon>
        <taxon>Betaproteobacteria</taxon>
        <taxon>Burkholderiales</taxon>
        <taxon>Alcaligenaceae</taxon>
        <taxon>Alcaligenes</taxon>
    </lineage>
</organism>
<dbReference type="InterPro" id="IPR044043">
    <property type="entry name" value="VanA_C_cat"/>
</dbReference>
<dbReference type="SUPFAM" id="SSF50022">
    <property type="entry name" value="ISP domain"/>
    <property type="match status" value="1"/>
</dbReference>
<keyword evidence="4" id="KW-0408">Iron</keyword>
<protein>
    <submittedName>
        <fullName evidence="7">Aromatic ring-hydroxylating dioxygenase subunit alpha</fullName>
    </submittedName>
</protein>
<reference evidence="7" key="1">
    <citation type="submission" date="2021-11" db="EMBL/GenBank/DDBJ databases">
        <title>Draft genome sequence of Alcaligenes endophyticus type strain CCUG 75668T.</title>
        <authorList>
            <person name="Salva-Serra F."/>
            <person name="Duran R.E."/>
            <person name="Seeger M."/>
            <person name="Moore E.R.B."/>
            <person name="Jaen-Luchoro D."/>
        </authorList>
    </citation>
    <scope>NUCLEOTIDE SEQUENCE</scope>
    <source>
        <strain evidence="7">CCUG 75668</strain>
    </source>
</reference>
<dbReference type="Gene3D" id="2.102.10.10">
    <property type="entry name" value="Rieske [2Fe-2S] iron-sulphur domain"/>
    <property type="match status" value="1"/>
</dbReference>
<feature type="domain" description="Rieske" evidence="6">
    <location>
        <begin position="7"/>
        <end position="108"/>
    </location>
</feature>
<evidence type="ECO:0000256" key="5">
    <source>
        <dbReference type="ARBA" id="ARBA00023014"/>
    </source>
</evidence>
<sequence>MFVRNAWYVGALAKDVNRQLFPVRMLGEDLVLYRREDGQPVALEDSCPHRRLPLSKGRLIGDQVECGYHGLTFDCSGACTKAPGVAQIPKSAVVRSYPCTERYGMVWVWMGDPALADESTLIHIEEWGHPEWGVNSGDAMELDCNYLYVTDNLLDPSHVSWVHQTSFGSADIIGLPLEVKVAEDGVTVSRWSRDVEVAPFYQKFVKFSGRCDRKQQYEVRFPSVAVIRAIFLPAGAGTDDPTQFHPDVFLMDSYNLLTPIDENSTRYFWFQLRNFSPNDQEVSSIFNHDVRSAFQEDKEVLEQVHKNLKLRPAALDLPIDSGPMRFRRRIKQLIEAEQAAVAQA</sequence>
<evidence type="ECO:0000256" key="4">
    <source>
        <dbReference type="ARBA" id="ARBA00023004"/>
    </source>
</evidence>
<keyword evidence="1" id="KW-0001">2Fe-2S</keyword>
<evidence type="ECO:0000259" key="6">
    <source>
        <dbReference type="PROSITE" id="PS51296"/>
    </source>
</evidence>
<dbReference type="InterPro" id="IPR017941">
    <property type="entry name" value="Rieske_2Fe-2S"/>
</dbReference>
<comment type="caution">
    <text evidence="7">The sequence shown here is derived from an EMBL/GenBank/DDBJ whole genome shotgun (WGS) entry which is preliminary data.</text>
</comment>
<keyword evidence="2" id="KW-0479">Metal-binding</keyword>
<dbReference type="RefSeq" id="WP_266124640.1">
    <property type="nucleotide sequence ID" value="NZ_JAJHNU010000001.1"/>
</dbReference>
<evidence type="ECO:0000256" key="3">
    <source>
        <dbReference type="ARBA" id="ARBA00023002"/>
    </source>
</evidence>
<dbReference type="InterPro" id="IPR036922">
    <property type="entry name" value="Rieske_2Fe-2S_sf"/>
</dbReference>
<dbReference type="Pfam" id="PF00355">
    <property type="entry name" value="Rieske"/>
    <property type="match status" value="1"/>
</dbReference>
<gene>
    <name evidence="7" type="ORF">LMS43_00330</name>
</gene>
<accession>A0ABT8EEP0</accession>
<keyword evidence="5" id="KW-0411">Iron-sulfur</keyword>
<evidence type="ECO:0000256" key="1">
    <source>
        <dbReference type="ARBA" id="ARBA00022714"/>
    </source>
</evidence>
<dbReference type="PANTHER" id="PTHR21266">
    <property type="entry name" value="IRON-SULFUR DOMAIN CONTAINING PROTEIN"/>
    <property type="match status" value="1"/>
</dbReference>
<evidence type="ECO:0000256" key="2">
    <source>
        <dbReference type="ARBA" id="ARBA00022723"/>
    </source>
</evidence>
<dbReference type="Gene3D" id="3.90.380.10">
    <property type="entry name" value="Naphthalene 1,2-dioxygenase Alpha Subunit, Chain A, domain 1"/>
    <property type="match status" value="1"/>
</dbReference>
<dbReference type="SUPFAM" id="SSF55961">
    <property type="entry name" value="Bet v1-like"/>
    <property type="match status" value="1"/>
</dbReference>
<dbReference type="InterPro" id="IPR050584">
    <property type="entry name" value="Cholesterol_7-desaturase"/>
</dbReference>
<keyword evidence="3" id="KW-0560">Oxidoreductase</keyword>
<keyword evidence="7" id="KW-0223">Dioxygenase</keyword>
<keyword evidence="8" id="KW-1185">Reference proteome</keyword>
<dbReference type="GO" id="GO:0051213">
    <property type="term" value="F:dioxygenase activity"/>
    <property type="evidence" value="ECO:0007669"/>
    <property type="project" value="UniProtKB-KW"/>
</dbReference>
<dbReference type="PANTHER" id="PTHR21266:SF60">
    <property type="entry name" value="3-KETOSTEROID-9-ALPHA-MONOOXYGENASE, OXYGENASE COMPONENT"/>
    <property type="match status" value="1"/>
</dbReference>
<evidence type="ECO:0000313" key="8">
    <source>
        <dbReference type="Proteomes" id="UP001168613"/>
    </source>
</evidence>
<proteinExistence type="predicted"/>